<reference evidence="2" key="1">
    <citation type="submission" date="2020-04" db="EMBL/GenBank/DDBJ databases">
        <authorList>
            <person name="Alioto T."/>
            <person name="Alioto T."/>
            <person name="Gomez Garrido J."/>
        </authorList>
    </citation>
    <scope>NUCLEOTIDE SEQUENCE</scope>
    <source>
        <strain evidence="2">A484AB</strain>
    </source>
</reference>
<name>A0A7D9ITP9_PARCT</name>
<comment type="caution">
    <text evidence="2">The sequence shown here is derived from an EMBL/GenBank/DDBJ whole genome shotgun (WGS) entry which is preliminary data.</text>
</comment>
<feature type="region of interest" description="Disordered" evidence="1">
    <location>
        <begin position="220"/>
        <end position="261"/>
    </location>
</feature>
<feature type="region of interest" description="Disordered" evidence="1">
    <location>
        <begin position="633"/>
        <end position="654"/>
    </location>
</feature>
<feature type="region of interest" description="Disordered" evidence="1">
    <location>
        <begin position="1"/>
        <end position="22"/>
    </location>
</feature>
<feature type="region of interest" description="Disordered" evidence="1">
    <location>
        <begin position="382"/>
        <end position="408"/>
    </location>
</feature>
<evidence type="ECO:0000256" key="1">
    <source>
        <dbReference type="SAM" id="MobiDB-lite"/>
    </source>
</evidence>
<dbReference type="EMBL" id="CACRXK020008405">
    <property type="protein sequence ID" value="CAB4014682.1"/>
    <property type="molecule type" value="Genomic_DNA"/>
</dbReference>
<proteinExistence type="predicted"/>
<dbReference type="Proteomes" id="UP001152795">
    <property type="component" value="Unassembled WGS sequence"/>
</dbReference>
<dbReference type="AlphaFoldDB" id="A0A7D9ITP9"/>
<feature type="region of interest" description="Disordered" evidence="1">
    <location>
        <begin position="79"/>
        <end position="120"/>
    </location>
</feature>
<evidence type="ECO:0000313" key="3">
    <source>
        <dbReference type="Proteomes" id="UP001152795"/>
    </source>
</evidence>
<protein>
    <submittedName>
        <fullName evidence="2">Uncharacterized protein</fullName>
    </submittedName>
</protein>
<feature type="compositionally biased region" description="Polar residues" evidence="1">
    <location>
        <begin position="247"/>
        <end position="261"/>
    </location>
</feature>
<gene>
    <name evidence="2" type="ORF">PACLA_8A065185</name>
</gene>
<sequence>MNKRDSVELDVQSTSESLLDESPLGVHNIVETSKAGSGNASMVKIKTEDDIKMDFEMLEKIEAAKKAWDHSISSASASIQTSQWNASVTNDENTESSEVSVVDQISIPSPEPEESSEPLVTTPRFKKPIAGGQQNACKVKSQQQQQLVKPQLVPSEVPEEYPTTTTGPVLESPASYTVQPQQAAIFTSKPAPQGFTYSFEQQTLVPISHQYVQTDMSSIQRHHVSPVRPQTLHAASQSPPQRAATYPQGQSVSTPSPLSHQPLIQDSYRALMQPTALDSTNTYAGNQYFRISVVRPAAPPQFPATISEDISNSMYTVQAPKSQNPSHGYETATTQQVFLPVEQQPYPDYVQPQRQHPVGFCSNNTNQGNIGGMAVHVPKSVTFPSSDKQVQPQRDSRAPSGRQEQQYMKHVHAKPFQPPTSGPSGSATHQIAPNVRQVPTVSGQSNVTPAYHVNNAVLSMQATGATALQGSVSSSAHTGTSPIVTPAHALPVSRLSFHQFPGAVGSFSCQVQVPVQQLTPTNYPAGLTYKTTGPSYPTTTSVANQPGVLVHKPASMMRQLVTAGRGAPVPHRMPEPIQRPNKVGYHLSTLKEKQLNPQPRLKTVHPMPSRRAFNPVGAAQPQIAAYQFQALPRPQQQIQPQQHQQQQMFRNQQHQQMLSNVQQFFAEDKEIEHQRKQKQANQKREPVATTTTNSSGDKQKKRRQQIPDRRSIRTAQIPPQNRAKPSGPKQELIQQQMVGVTPSKNETEKVQPRLDLKTEPVEIKN</sequence>
<organism evidence="2 3">
    <name type="scientific">Paramuricea clavata</name>
    <name type="common">Red gorgonian</name>
    <name type="synonym">Violescent sea-whip</name>
    <dbReference type="NCBI Taxonomy" id="317549"/>
    <lineage>
        <taxon>Eukaryota</taxon>
        <taxon>Metazoa</taxon>
        <taxon>Cnidaria</taxon>
        <taxon>Anthozoa</taxon>
        <taxon>Octocorallia</taxon>
        <taxon>Malacalcyonacea</taxon>
        <taxon>Plexauridae</taxon>
        <taxon>Paramuricea</taxon>
    </lineage>
</organism>
<feature type="compositionally biased region" description="Polar residues" evidence="1">
    <location>
        <begin position="84"/>
        <end position="99"/>
    </location>
</feature>
<feature type="compositionally biased region" description="Polar residues" evidence="1">
    <location>
        <begin position="732"/>
        <end position="744"/>
    </location>
</feature>
<evidence type="ECO:0000313" key="2">
    <source>
        <dbReference type="EMBL" id="CAB4014682.1"/>
    </source>
</evidence>
<feature type="compositionally biased region" description="Basic and acidic residues" evidence="1">
    <location>
        <begin position="745"/>
        <end position="765"/>
    </location>
</feature>
<feature type="region of interest" description="Disordered" evidence="1">
    <location>
        <begin position="670"/>
        <end position="765"/>
    </location>
</feature>
<accession>A0A7D9ITP9</accession>
<keyword evidence="3" id="KW-1185">Reference proteome</keyword>
<feature type="compositionally biased region" description="Polar residues" evidence="1">
    <location>
        <begin position="382"/>
        <end position="393"/>
    </location>
</feature>